<name>A0A0P7ZZZ0_9EURY</name>
<evidence type="ECO:0000313" key="1">
    <source>
        <dbReference type="EMBL" id="KPQ41203.1"/>
    </source>
</evidence>
<comment type="caution">
    <text evidence="1">The sequence shown here is derived from an EMBL/GenBank/DDBJ whole genome shotgun (WGS) entry which is preliminary data.</text>
</comment>
<reference evidence="1 2" key="1">
    <citation type="submission" date="2015-09" db="EMBL/GenBank/DDBJ databases">
        <title>A metagenomics-based metabolic model of nitrate-dependent anaerobic oxidation of methane by Methanoperedens-like archaea.</title>
        <authorList>
            <person name="Arshad A."/>
            <person name="Speth D.R."/>
            <person name="De Graaf R.M."/>
            <person name="Op Den Camp H.J."/>
            <person name="Jetten M.S."/>
            <person name="Welte C.U."/>
        </authorList>
    </citation>
    <scope>NUCLEOTIDE SEQUENCE [LARGE SCALE GENOMIC DNA]</scope>
</reference>
<proteinExistence type="predicted"/>
<dbReference type="EMBL" id="LKCM01000414">
    <property type="protein sequence ID" value="KPQ41203.1"/>
    <property type="molecule type" value="Genomic_DNA"/>
</dbReference>
<accession>A0A0P7ZZZ0</accession>
<protein>
    <submittedName>
        <fullName evidence="1">Uncharacterized protein</fullName>
    </submittedName>
</protein>
<sequence>MSYMDHVVKIDGVEPDLASISTMIAKKIASPYKQHVTMMTVGRTGSGKSYAMLNLCEQLSIKLAKLLGGKPEDYFTIDNVAIITKEDLIRVVKSFKKYGIYLLDDIGVGWNARDYKKEGNIIMNDIIQTFRPNSNFLGMSLPDSFLIDKVPRSLVHYFMEMDTTYFEKEITIGKLFKVIRKPRTGDTYFEYPLNGAKYVRYSFGMPSLTLRQEYDKRRDERYAELEKTRMDRWTVINQEQVPKQSKKDLLFDTWASLREEGFSLREIGRLTHTDHAYVGNILKSKGVVV</sequence>
<gene>
    <name evidence="1" type="ORF">MPEBLZ_04259</name>
</gene>
<evidence type="ECO:0000313" key="2">
    <source>
        <dbReference type="Proteomes" id="UP000050360"/>
    </source>
</evidence>
<organism evidence="1 2">
    <name type="scientific">Candidatus Methanoperedens nitratireducens</name>
    <dbReference type="NCBI Taxonomy" id="1392998"/>
    <lineage>
        <taxon>Archaea</taxon>
        <taxon>Methanobacteriati</taxon>
        <taxon>Methanobacteriota</taxon>
        <taxon>Stenosarchaea group</taxon>
        <taxon>Methanomicrobia</taxon>
        <taxon>Methanosarcinales</taxon>
        <taxon>ANME-2 cluster</taxon>
        <taxon>Candidatus Methanoperedentaceae</taxon>
        <taxon>Candidatus Methanoperedens</taxon>
    </lineage>
</organism>
<dbReference type="AlphaFoldDB" id="A0A0P7ZZZ0"/>
<dbReference type="Proteomes" id="UP000050360">
    <property type="component" value="Unassembled WGS sequence"/>
</dbReference>